<evidence type="ECO:0000256" key="6">
    <source>
        <dbReference type="ARBA" id="ARBA00022723"/>
    </source>
</evidence>
<dbReference type="SMART" id="SM00184">
    <property type="entry name" value="RING"/>
    <property type="match status" value="1"/>
</dbReference>
<keyword evidence="10 14" id="KW-1133">Transmembrane helix</keyword>
<comment type="caution">
    <text evidence="16">The sequence shown here is derived from an EMBL/GenBank/DDBJ whole genome shotgun (WGS) entry which is preliminary data.</text>
</comment>
<dbReference type="GO" id="GO:0006511">
    <property type="term" value="P:ubiquitin-dependent protein catabolic process"/>
    <property type="evidence" value="ECO:0007669"/>
    <property type="project" value="TreeGrafter"/>
</dbReference>
<dbReference type="GO" id="GO:0016020">
    <property type="term" value="C:membrane"/>
    <property type="evidence" value="ECO:0007669"/>
    <property type="project" value="UniProtKB-SubCell"/>
</dbReference>
<evidence type="ECO:0000256" key="10">
    <source>
        <dbReference type="ARBA" id="ARBA00022989"/>
    </source>
</evidence>
<evidence type="ECO:0000256" key="9">
    <source>
        <dbReference type="ARBA" id="ARBA00022833"/>
    </source>
</evidence>
<feature type="compositionally biased region" description="Basic and acidic residues" evidence="13">
    <location>
        <begin position="30"/>
        <end position="46"/>
    </location>
</feature>
<evidence type="ECO:0000256" key="11">
    <source>
        <dbReference type="ARBA" id="ARBA00023136"/>
    </source>
</evidence>
<feature type="region of interest" description="Disordered" evidence="13">
    <location>
        <begin position="635"/>
        <end position="655"/>
    </location>
</feature>
<evidence type="ECO:0000256" key="5">
    <source>
        <dbReference type="ARBA" id="ARBA00022692"/>
    </source>
</evidence>
<dbReference type="GO" id="GO:0016567">
    <property type="term" value="P:protein ubiquitination"/>
    <property type="evidence" value="ECO:0007669"/>
    <property type="project" value="TreeGrafter"/>
</dbReference>
<dbReference type="GO" id="GO:0061630">
    <property type="term" value="F:ubiquitin protein ligase activity"/>
    <property type="evidence" value="ECO:0007669"/>
    <property type="project" value="UniProtKB-EC"/>
</dbReference>
<dbReference type="PANTHER" id="PTHR45977:SF4">
    <property type="entry name" value="RING-TYPE DOMAIN-CONTAINING PROTEIN"/>
    <property type="match status" value="1"/>
</dbReference>
<keyword evidence="6" id="KW-0479">Metal-binding</keyword>
<organism evidence="16 17">
    <name type="scientific">Nitzschia inconspicua</name>
    <dbReference type="NCBI Taxonomy" id="303405"/>
    <lineage>
        <taxon>Eukaryota</taxon>
        <taxon>Sar</taxon>
        <taxon>Stramenopiles</taxon>
        <taxon>Ochrophyta</taxon>
        <taxon>Bacillariophyta</taxon>
        <taxon>Bacillariophyceae</taxon>
        <taxon>Bacillariophycidae</taxon>
        <taxon>Bacillariales</taxon>
        <taxon>Bacillariaceae</taxon>
        <taxon>Nitzschia</taxon>
    </lineage>
</organism>
<dbReference type="PROSITE" id="PS50089">
    <property type="entry name" value="ZF_RING_2"/>
    <property type="match status" value="1"/>
</dbReference>
<comment type="catalytic activity">
    <reaction evidence="1">
        <text>S-ubiquitinyl-[E2 ubiquitin-conjugating enzyme]-L-cysteine + [acceptor protein]-L-lysine = [E2 ubiquitin-conjugating enzyme]-L-cysteine + N(6)-ubiquitinyl-[acceptor protein]-L-lysine.</text>
        <dbReference type="EC" id="2.3.2.27"/>
    </reaction>
</comment>
<accession>A0A9K3LYJ7</accession>
<reference evidence="16" key="1">
    <citation type="journal article" date="2021" name="Sci. Rep.">
        <title>Diploid genomic architecture of Nitzschia inconspicua, an elite biomass production diatom.</title>
        <authorList>
            <person name="Oliver A."/>
            <person name="Podell S."/>
            <person name="Pinowska A."/>
            <person name="Traller J.C."/>
            <person name="Smith S.R."/>
            <person name="McClure R."/>
            <person name="Beliaev A."/>
            <person name="Bohutskyi P."/>
            <person name="Hill E.A."/>
            <person name="Rabines A."/>
            <person name="Zheng H."/>
            <person name="Allen L.Z."/>
            <person name="Kuo A."/>
            <person name="Grigoriev I.V."/>
            <person name="Allen A.E."/>
            <person name="Hazlebeck D."/>
            <person name="Allen E.E."/>
        </authorList>
    </citation>
    <scope>NUCLEOTIDE SEQUENCE</scope>
    <source>
        <strain evidence="16">Hildebrandi</strain>
    </source>
</reference>
<keyword evidence="8" id="KW-0833">Ubl conjugation pathway</keyword>
<sequence length="755" mass="84558">MSESVHTMREPCDEKKNLSIMENSITEFHPPPDSRNRSRPFDAKEDPKMKFEGQTLSISLMKNEMNDQQHLTTTGYGRTRSRMQFARVPLHTSKCPLCSSPERCFNRSKGYYFPRKNRKLMSGVHSWSYRTFMAFVVGIILSATPSIANHRYNNNRATLTIFDFTSWSYRAMIADFGISIHEDEGRVAYHATMMIPTANYSQLCQIPDSLTEKTLSNSQSKQSLPFVNSTEGNSNQFDELNLSDAPSELPIFSSEPASQSDLTSLQWQFRGPVALLVSLGGCDVMTKVKVAVELHQRITQDLKYIVFYNNDPNDPDNIATLSQSTITWVPHNSSTTIPWTEEEKQIMDENIMFVSVSTGTGASILGRIDRLAAGTGSSPVFADTSINRSDYRHWQLPMVLERVTDASQAGSLSDDGSGDRGRYDANYSFYWFRFILFALLILSPCIRAAYLWWYGGGRIRLRRDPETGRIVGLQYTPPMQNWFGLAYYHHHHQDRQEHAPVHDRLTQEQVLALPEITFRLSLGNEADGDHKKASKQVEVSHQNDGAAVLETIERSKGSKSLNGNGNRIPCASTECNSEDPDRCEDPELSEEEQIRQGSPDLDSNEASLPPPTEVKPMDPDSRSMIAHVLSATTTVAQGSDEEQPPESIGASTAESSSLYNTTICTTCSICIDEFVDGERVRLLPRCGHAFHTECILPWLSERQGCCPLCKMAVLGADPDSEDEDNDGSNNEGEIEVVQISDRTTTSESLNESELR</sequence>
<keyword evidence="7 12" id="KW-0863">Zinc-finger</keyword>
<keyword evidence="4" id="KW-0808">Transferase</keyword>
<name>A0A9K3LYJ7_9STRA</name>
<evidence type="ECO:0000256" key="1">
    <source>
        <dbReference type="ARBA" id="ARBA00000900"/>
    </source>
</evidence>
<keyword evidence="9" id="KW-0862">Zinc</keyword>
<dbReference type="EMBL" id="JAGRRH010000006">
    <property type="protein sequence ID" value="KAG7368956.1"/>
    <property type="molecule type" value="Genomic_DNA"/>
</dbReference>
<dbReference type="InterPro" id="IPR001841">
    <property type="entry name" value="Znf_RING"/>
</dbReference>
<dbReference type="PANTHER" id="PTHR45977">
    <property type="entry name" value="TARGET OF ERK KINASE MPK-1"/>
    <property type="match status" value="1"/>
</dbReference>
<dbReference type="OrthoDB" id="48564at2759"/>
<evidence type="ECO:0000259" key="15">
    <source>
        <dbReference type="PROSITE" id="PS50089"/>
    </source>
</evidence>
<feature type="compositionally biased region" description="Polar residues" evidence="13">
    <location>
        <begin position="740"/>
        <end position="755"/>
    </location>
</feature>
<feature type="transmembrane region" description="Helical" evidence="14">
    <location>
        <begin position="127"/>
        <end position="148"/>
    </location>
</feature>
<dbReference type="GO" id="GO:0008270">
    <property type="term" value="F:zinc ion binding"/>
    <property type="evidence" value="ECO:0007669"/>
    <property type="project" value="UniProtKB-KW"/>
</dbReference>
<comment type="subcellular location">
    <subcellularLocation>
        <location evidence="2">Membrane</location>
        <topology evidence="2">Multi-pass membrane protein</topology>
    </subcellularLocation>
</comment>
<keyword evidence="11 14" id="KW-0472">Membrane</keyword>
<feature type="region of interest" description="Disordered" evidence="13">
    <location>
        <begin position="525"/>
        <end position="620"/>
    </location>
</feature>
<dbReference type="Proteomes" id="UP000693970">
    <property type="component" value="Unassembled WGS sequence"/>
</dbReference>
<dbReference type="EC" id="2.3.2.27" evidence="3"/>
<reference evidence="16" key="2">
    <citation type="submission" date="2021-04" db="EMBL/GenBank/DDBJ databases">
        <authorList>
            <person name="Podell S."/>
        </authorList>
    </citation>
    <scope>NUCLEOTIDE SEQUENCE</scope>
    <source>
        <strain evidence="16">Hildebrandi</strain>
    </source>
</reference>
<keyword evidence="17" id="KW-1185">Reference proteome</keyword>
<feature type="transmembrane region" description="Helical" evidence="14">
    <location>
        <begin position="430"/>
        <end position="453"/>
    </location>
</feature>
<keyword evidence="5 14" id="KW-0812">Transmembrane</keyword>
<evidence type="ECO:0000256" key="13">
    <source>
        <dbReference type="SAM" id="MobiDB-lite"/>
    </source>
</evidence>
<feature type="domain" description="RING-type" evidence="15">
    <location>
        <begin position="667"/>
        <end position="710"/>
    </location>
</feature>
<proteinExistence type="predicted"/>
<evidence type="ECO:0000256" key="2">
    <source>
        <dbReference type="ARBA" id="ARBA00004141"/>
    </source>
</evidence>
<evidence type="ECO:0000256" key="3">
    <source>
        <dbReference type="ARBA" id="ARBA00012483"/>
    </source>
</evidence>
<protein>
    <recommendedName>
        <fullName evidence="3">RING-type E3 ubiquitin transferase</fullName>
        <ecNumber evidence="3">2.3.2.27</ecNumber>
    </recommendedName>
</protein>
<dbReference type="Pfam" id="PF13639">
    <property type="entry name" value="zf-RING_2"/>
    <property type="match status" value="1"/>
</dbReference>
<gene>
    <name evidence="16" type="ORF">IV203_031699</name>
</gene>
<feature type="region of interest" description="Disordered" evidence="13">
    <location>
        <begin position="717"/>
        <end position="755"/>
    </location>
</feature>
<dbReference type="AlphaFoldDB" id="A0A9K3LYJ7"/>
<evidence type="ECO:0000256" key="7">
    <source>
        <dbReference type="ARBA" id="ARBA00022771"/>
    </source>
</evidence>
<feature type="region of interest" description="Disordered" evidence="13">
    <location>
        <begin position="1"/>
        <end position="46"/>
    </location>
</feature>
<evidence type="ECO:0000256" key="4">
    <source>
        <dbReference type="ARBA" id="ARBA00022679"/>
    </source>
</evidence>
<evidence type="ECO:0000256" key="14">
    <source>
        <dbReference type="SAM" id="Phobius"/>
    </source>
</evidence>
<evidence type="ECO:0000313" key="17">
    <source>
        <dbReference type="Proteomes" id="UP000693970"/>
    </source>
</evidence>
<feature type="compositionally biased region" description="Basic and acidic residues" evidence="13">
    <location>
        <begin position="1"/>
        <end position="17"/>
    </location>
</feature>
<dbReference type="CDD" id="cd16454">
    <property type="entry name" value="RING-H2_PA-TM-RING"/>
    <property type="match status" value="1"/>
</dbReference>
<evidence type="ECO:0000313" key="16">
    <source>
        <dbReference type="EMBL" id="KAG7368956.1"/>
    </source>
</evidence>
<evidence type="ECO:0000256" key="8">
    <source>
        <dbReference type="ARBA" id="ARBA00022786"/>
    </source>
</evidence>
<evidence type="ECO:0000256" key="12">
    <source>
        <dbReference type="PROSITE-ProRule" id="PRU00175"/>
    </source>
</evidence>